<evidence type="ECO:0000256" key="2">
    <source>
        <dbReference type="SAM" id="MobiDB-lite"/>
    </source>
</evidence>
<evidence type="ECO:0000259" key="3">
    <source>
        <dbReference type="Pfam" id="PF18998"/>
    </source>
</evidence>
<dbReference type="InterPro" id="IPR042229">
    <property type="entry name" value="Listeria/Bacterioides_rpt_sf"/>
</dbReference>
<keyword evidence="5" id="KW-1185">Reference proteome</keyword>
<dbReference type="Gene3D" id="2.60.40.4270">
    <property type="entry name" value="Listeria-Bacteroides repeat domain"/>
    <property type="match status" value="1"/>
</dbReference>
<feature type="domain" description="Bacterial repeat" evidence="3">
    <location>
        <begin position="380"/>
        <end position="445"/>
    </location>
</feature>
<evidence type="ECO:0000313" key="4">
    <source>
        <dbReference type="EMBL" id="TWI65758.1"/>
    </source>
</evidence>
<feature type="domain" description="Bacterial repeat" evidence="3">
    <location>
        <begin position="453"/>
        <end position="522"/>
    </location>
</feature>
<dbReference type="Pfam" id="PF18998">
    <property type="entry name" value="Flg_new_2"/>
    <property type="match status" value="4"/>
</dbReference>
<feature type="domain" description="Bacterial repeat" evidence="3">
    <location>
        <begin position="532"/>
        <end position="598"/>
    </location>
</feature>
<reference evidence="4 5" key="1">
    <citation type="submission" date="2019-07" db="EMBL/GenBank/DDBJ databases">
        <title>Genome sequencing of 100 strains of the haloalkaliphilic chemolithoautotrophic sulfur-oxidizing bacterium Thioalkalivibrio.</title>
        <authorList>
            <person name="Muyzer G."/>
        </authorList>
    </citation>
    <scope>NUCLEOTIDE SEQUENCE [LARGE SCALE GENOMIC DNA]</scope>
    <source>
        <strain evidence="4 5">ASO4-4</strain>
    </source>
</reference>
<dbReference type="InterPro" id="IPR053784">
    <property type="entry name" value="Choice_anch_U_dom"/>
</dbReference>
<dbReference type="Pfam" id="PF09479">
    <property type="entry name" value="Flg_new"/>
    <property type="match status" value="1"/>
</dbReference>
<dbReference type="Proteomes" id="UP000318307">
    <property type="component" value="Unassembled WGS sequence"/>
</dbReference>
<evidence type="ECO:0000256" key="1">
    <source>
        <dbReference type="ARBA" id="ARBA00004196"/>
    </source>
</evidence>
<organism evidence="4 5">
    <name type="scientific">Desulfobotulus alkaliphilus</name>
    <dbReference type="NCBI Taxonomy" id="622671"/>
    <lineage>
        <taxon>Bacteria</taxon>
        <taxon>Pseudomonadati</taxon>
        <taxon>Thermodesulfobacteriota</taxon>
        <taxon>Desulfobacteria</taxon>
        <taxon>Desulfobacterales</taxon>
        <taxon>Desulfobacteraceae</taxon>
        <taxon>Desulfobotulus</taxon>
    </lineage>
</organism>
<dbReference type="EMBL" id="VLLC01000035">
    <property type="protein sequence ID" value="TWI65758.1"/>
    <property type="molecule type" value="Genomic_DNA"/>
</dbReference>
<comment type="subcellular location">
    <subcellularLocation>
        <location evidence="1">Cell envelope</location>
    </subcellularLocation>
</comment>
<dbReference type="InterPro" id="IPR013378">
    <property type="entry name" value="InlB-like_B-rpt"/>
</dbReference>
<dbReference type="RefSeq" id="WP_144686530.1">
    <property type="nucleotide sequence ID" value="NZ_VLLC01000035.1"/>
</dbReference>
<accession>A0A562R9M4</accession>
<dbReference type="OrthoDB" id="8774234at2"/>
<protein>
    <submittedName>
        <fullName evidence="4">Putative repeat protein (TIGR02543 family)</fullName>
    </submittedName>
</protein>
<sequence length="788" mass="82047">MTPSSGDHGSISPDTTQTVAHGSTATFTVTPEEGYTASVGGTCGGNLAGATYTTNPVTGACTVETTFSQNSYEVTPSSGDHGSISPDTTQAVAHGSTATFTVTPEEGYTALVGGTCGGNLAGTTYTTNPVTGACTVSATFDLKTYTVTYNANSATSGTAPDTQTKTHGQDLTLATNSGNLARTGYTFAGWNTKAGGTGTAYGAGAIYTANAPLILYAMWKEREVVLETATGEGDASLKVTTAGHFLTEVSAQTPPAAAPANAEFPLGMIAFSIAGLAADGECSAVVLEFPRNTAINSYYKYGKTQLNPADHWYGFMYDGETGAVIHHTASHTEITLHLCDGKRGDDDLTEDRVIRDPGGPVILTVPDPDPPPPPLQSHMVNTISGPGGSVSPALRQVNHGESADFTLAPDPGYRIDTVSGCGGSLSGSTYATGPVTEACTVTASFIKTVVTHAVSATSGTGGSVSPVLRQVNHGESADFTLAPDPGYRIDTVSGCGGSLSGTTYATAPVTEACTVTARFVAIVPEPDHEVRVVVEPDFSGVVSGDGLYASGDHVILKAVAEPCYRFEAWEEDGRVLDHGSTYAFSIYETRNLTAVFVPDLAADFEFSGDGNGDGIPDRLQENVVSLPTYGCDYLVTFESPEGTRLRVRAADNPAPEDMPRGRSLPLELFDLTLEGVEPGAPVPLQLHLPEEVQAHGYLVYGRTPENPEEHWYDFNHDGRLGATVSGRMMTLHFVASETGDGMPDAAGVIANIGGPALISEAPDQNAEKGSSSGCFIGTLDPFRQMFRE</sequence>
<feature type="region of interest" description="Disordered" evidence="2">
    <location>
        <begin position="1"/>
        <end position="22"/>
    </location>
</feature>
<dbReference type="GO" id="GO:0030313">
    <property type="term" value="C:cell envelope"/>
    <property type="evidence" value="ECO:0007669"/>
    <property type="project" value="UniProtKB-SubCell"/>
</dbReference>
<evidence type="ECO:0000313" key="5">
    <source>
        <dbReference type="Proteomes" id="UP000318307"/>
    </source>
</evidence>
<proteinExistence type="predicted"/>
<dbReference type="NCBIfam" id="NF041766">
    <property type="entry name" value="choice_anch_U"/>
    <property type="match status" value="1"/>
</dbReference>
<dbReference type="InterPro" id="IPR044060">
    <property type="entry name" value="Bacterial_rp_domain"/>
</dbReference>
<name>A0A562R9M4_9BACT</name>
<comment type="caution">
    <text evidence="4">The sequence shown here is derived from an EMBL/GenBank/DDBJ whole genome shotgun (WGS) entry which is preliminary data.</text>
</comment>
<gene>
    <name evidence="4" type="ORF">LZ24_03035</name>
</gene>
<dbReference type="AlphaFoldDB" id="A0A562R9M4"/>
<feature type="domain" description="Bacterial repeat" evidence="3">
    <location>
        <begin position="72"/>
        <end position="142"/>
    </location>
</feature>